<name>A0ABP6WF02_9ACTN</name>
<dbReference type="PANTHER" id="PTHR43245">
    <property type="entry name" value="BIFUNCTIONAL POLYMYXIN RESISTANCE PROTEIN ARNA"/>
    <property type="match status" value="1"/>
</dbReference>
<evidence type="ECO:0000313" key="2">
    <source>
        <dbReference type="EMBL" id="GAA3550353.1"/>
    </source>
</evidence>
<evidence type="ECO:0000259" key="1">
    <source>
        <dbReference type="Pfam" id="PF01370"/>
    </source>
</evidence>
<feature type="domain" description="NAD-dependent epimerase/dehydratase" evidence="1">
    <location>
        <begin position="1"/>
        <end position="209"/>
    </location>
</feature>
<dbReference type="SUPFAM" id="SSF51735">
    <property type="entry name" value="NAD(P)-binding Rossmann-fold domains"/>
    <property type="match status" value="1"/>
</dbReference>
<dbReference type="EMBL" id="BAAAYR010000001">
    <property type="protein sequence ID" value="GAA3550353.1"/>
    <property type="molecule type" value="Genomic_DNA"/>
</dbReference>
<organism evidence="2 3">
    <name type="scientific">Microlunatus spumicola</name>
    <dbReference type="NCBI Taxonomy" id="81499"/>
    <lineage>
        <taxon>Bacteria</taxon>
        <taxon>Bacillati</taxon>
        <taxon>Actinomycetota</taxon>
        <taxon>Actinomycetes</taxon>
        <taxon>Propionibacteriales</taxon>
        <taxon>Propionibacteriaceae</taxon>
        <taxon>Microlunatus</taxon>
    </lineage>
</organism>
<sequence>MTGVHGKVGRAVRRALLDGGHEVVGVDLARPDYDGAPYVQADVTDAGDMFAVVTDVDAVVHTAGIPEPTRNPAHEVFSTNVTGTFNVVEACVRSGVRRLVNLSSDSVTGYTWSRGRVRAASYPIDEDHPTTPIDPYALSKLFGEQLCDAACRRSSLAAVSIRATWVITPETYADNLGPFLDDPALTTAVFWSYLDVADLAELVVLAVEADTSGHEVVFAAAADNIGGRDIRAALATSHPEVRVGAVARPDAGGYALDKARRLFGWEPTRSWRDHLLEPGHQH</sequence>
<protein>
    <submittedName>
        <fullName evidence="2">SDR family oxidoreductase</fullName>
    </submittedName>
</protein>
<proteinExistence type="predicted"/>
<dbReference type="PANTHER" id="PTHR43245:SF55">
    <property type="entry name" value="NAD(P)-BINDING DOMAIN-CONTAINING PROTEIN"/>
    <property type="match status" value="1"/>
</dbReference>
<dbReference type="InterPro" id="IPR001509">
    <property type="entry name" value="Epimerase_deHydtase"/>
</dbReference>
<dbReference type="Proteomes" id="UP001500767">
    <property type="component" value="Unassembled WGS sequence"/>
</dbReference>
<dbReference type="InterPro" id="IPR036291">
    <property type="entry name" value="NAD(P)-bd_dom_sf"/>
</dbReference>
<dbReference type="InterPro" id="IPR050177">
    <property type="entry name" value="Lipid_A_modif_metabolic_enz"/>
</dbReference>
<accession>A0ABP6WF02</accession>
<dbReference type="Gene3D" id="3.40.50.720">
    <property type="entry name" value="NAD(P)-binding Rossmann-like Domain"/>
    <property type="match status" value="1"/>
</dbReference>
<evidence type="ECO:0000313" key="3">
    <source>
        <dbReference type="Proteomes" id="UP001500767"/>
    </source>
</evidence>
<dbReference type="Pfam" id="PF01370">
    <property type="entry name" value="Epimerase"/>
    <property type="match status" value="1"/>
</dbReference>
<gene>
    <name evidence="2" type="ORF">GCM10022197_01510</name>
</gene>
<reference evidence="3" key="1">
    <citation type="journal article" date="2019" name="Int. J. Syst. Evol. Microbiol.">
        <title>The Global Catalogue of Microorganisms (GCM) 10K type strain sequencing project: providing services to taxonomists for standard genome sequencing and annotation.</title>
        <authorList>
            <consortium name="The Broad Institute Genomics Platform"/>
            <consortium name="The Broad Institute Genome Sequencing Center for Infectious Disease"/>
            <person name="Wu L."/>
            <person name="Ma J."/>
        </authorList>
    </citation>
    <scope>NUCLEOTIDE SEQUENCE [LARGE SCALE GENOMIC DNA]</scope>
    <source>
        <strain evidence="3">JCM 16540</strain>
    </source>
</reference>
<comment type="caution">
    <text evidence="2">The sequence shown here is derived from an EMBL/GenBank/DDBJ whole genome shotgun (WGS) entry which is preliminary data.</text>
</comment>
<keyword evidence="3" id="KW-1185">Reference proteome</keyword>